<evidence type="ECO:0000256" key="7">
    <source>
        <dbReference type="HAMAP-Rule" id="MF_01302"/>
    </source>
</evidence>
<evidence type="ECO:0000256" key="4">
    <source>
        <dbReference type="ARBA" id="ARBA00022980"/>
    </source>
</evidence>
<keyword evidence="4 7" id="KW-0689">Ribosomal protein</keyword>
<protein>
    <recommendedName>
        <fullName evidence="6 7">Small ribosomal subunit protein uS8</fullName>
    </recommendedName>
</protein>
<dbReference type="PANTHER" id="PTHR11758">
    <property type="entry name" value="40S RIBOSOMAL PROTEIN S15A"/>
    <property type="match status" value="1"/>
</dbReference>
<dbReference type="EMBL" id="CP024700">
    <property type="protein sequence ID" value="ATV60874.1"/>
    <property type="molecule type" value="Genomic_DNA"/>
</dbReference>
<dbReference type="InterPro" id="IPR035987">
    <property type="entry name" value="Ribosomal_uS8_sf"/>
</dbReference>
<dbReference type="GO" id="GO:0005737">
    <property type="term" value="C:cytoplasm"/>
    <property type="evidence" value="ECO:0007669"/>
    <property type="project" value="UniProtKB-ARBA"/>
</dbReference>
<evidence type="ECO:0000256" key="3">
    <source>
        <dbReference type="ARBA" id="ARBA00022884"/>
    </source>
</evidence>
<keyword evidence="5 7" id="KW-0687">Ribonucleoprotein</keyword>
<evidence type="ECO:0000256" key="5">
    <source>
        <dbReference type="ARBA" id="ARBA00023274"/>
    </source>
</evidence>
<comment type="similarity">
    <text evidence="1 7 8">Belongs to the universal ribosomal protein uS8 family.</text>
</comment>
<dbReference type="GO" id="GO:1990904">
    <property type="term" value="C:ribonucleoprotein complex"/>
    <property type="evidence" value="ECO:0007669"/>
    <property type="project" value="UniProtKB-KW"/>
</dbReference>
<organism evidence="10 12">
    <name type="scientific">Fusobacterium pseudoperiodonticum</name>
    <dbReference type="NCBI Taxonomy" id="2663009"/>
    <lineage>
        <taxon>Bacteria</taxon>
        <taxon>Fusobacteriati</taxon>
        <taxon>Fusobacteriota</taxon>
        <taxon>Fusobacteriia</taxon>
        <taxon>Fusobacteriales</taxon>
        <taxon>Fusobacteriaceae</taxon>
        <taxon>Fusobacterium</taxon>
    </lineage>
</organism>
<evidence type="ECO:0000313" key="10">
    <source>
        <dbReference type="EMBL" id="ATV69776.1"/>
    </source>
</evidence>
<evidence type="ECO:0000256" key="8">
    <source>
        <dbReference type="RuleBase" id="RU003660"/>
    </source>
</evidence>
<evidence type="ECO:0000313" key="12">
    <source>
        <dbReference type="Proteomes" id="UP000230781"/>
    </source>
</evidence>
<reference evidence="9 11" key="1">
    <citation type="submission" date="2017-11" db="EMBL/GenBank/DDBJ databases">
        <title>Genome sequencing of Fusobacterium periodonticum KCOM 1263.</title>
        <authorList>
            <person name="Kook J.-K."/>
            <person name="Park S.-N."/>
            <person name="Lim Y.K."/>
        </authorList>
    </citation>
    <scope>NUCLEOTIDE SEQUENCE [LARGE SCALE GENOMIC DNA]</scope>
    <source>
        <strain evidence="9 11">KCOM 1263</strain>
    </source>
</reference>
<dbReference type="GO" id="GO:0005840">
    <property type="term" value="C:ribosome"/>
    <property type="evidence" value="ECO:0007669"/>
    <property type="project" value="UniProtKB-KW"/>
</dbReference>
<keyword evidence="2 7" id="KW-0699">rRNA-binding</keyword>
<keyword evidence="3 7" id="KW-0694">RNA-binding</keyword>
<evidence type="ECO:0000256" key="1">
    <source>
        <dbReference type="ARBA" id="ARBA00006471"/>
    </source>
</evidence>
<dbReference type="GO" id="GO:0019843">
    <property type="term" value="F:rRNA binding"/>
    <property type="evidence" value="ECO:0007669"/>
    <property type="project" value="UniProtKB-UniRule"/>
</dbReference>
<proteinExistence type="inferred from homology"/>
<comment type="subunit">
    <text evidence="7">Part of the 30S ribosomal subunit. Contacts proteins S5 and S12.</text>
</comment>
<gene>
    <name evidence="7" type="primary">rpsH</name>
    <name evidence="9" type="ORF">CTM74_02875</name>
    <name evidence="10" type="ORF">CTM98_03390</name>
</gene>
<dbReference type="EMBL" id="CP024704">
    <property type="protein sequence ID" value="ATV69776.1"/>
    <property type="molecule type" value="Genomic_DNA"/>
</dbReference>
<dbReference type="NCBIfam" id="NF001109">
    <property type="entry name" value="PRK00136.1"/>
    <property type="match status" value="1"/>
</dbReference>
<keyword evidence="11" id="KW-1185">Reference proteome</keyword>
<dbReference type="Proteomes" id="UP000228552">
    <property type="component" value="Chromosome"/>
</dbReference>
<reference evidence="10 12" key="2">
    <citation type="submission" date="2017-11" db="EMBL/GenBank/DDBJ databases">
        <title>Genome sequencing of Fusobacterium periodonticum KCOM 2555.</title>
        <authorList>
            <person name="Kook J.-K."/>
            <person name="Park S.-N."/>
            <person name="Lim Y.K."/>
        </authorList>
    </citation>
    <scope>NUCLEOTIDE SEQUENCE [LARGE SCALE GENOMIC DNA]</scope>
    <source>
        <strain evidence="10 12">KCOM 2555</strain>
    </source>
</reference>
<evidence type="ECO:0000256" key="2">
    <source>
        <dbReference type="ARBA" id="ARBA00022730"/>
    </source>
</evidence>
<dbReference type="PROSITE" id="PS00053">
    <property type="entry name" value="RIBOSOMAL_S8"/>
    <property type="match status" value="1"/>
</dbReference>
<name>A0A2D3PRM1_9FUSO</name>
<dbReference type="Pfam" id="PF00410">
    <property type="entry name" value="Ribosomal_S8"/>
    <property type="match status" value="1"/>
</dbReference>
<dbReference type="SUPFAM" id="SSF56047">
    <property type="entry name" value="Ribosomal protein S8"/>
    <property type="match status" value="1"/>
</dbReference>
<dbReference type="GO" id="GO:0006412">
    <property type="term" value="P:translation"/>
    <property type="evidence" value="ECO:0007669"/>
    <property type="project" value="UniProtKB-UniRule"/>
</dbReference>
<dbReference type="HAMAP" id="MF_01302_B">
    <property type="entry name" value="Ribosomal_uS8_B"/>
    <property type="match status" value="1"/>
</dbReference>
<dbReference type="FunFam" id="3.30.1370.30:FF:000002">
    <property type="entry name" value="30S ribosomal protein S8"/>
    <property type="match status" value="1"/>
</dbReference>
<dbReference type="Proteomes" id="UP000230781">
    <property type="component" value="Chromosome"/>
</dbReference>
<dbReference type="InterPro" id="IPR000630">
    <property type="entry name" value="Ribosomal_uS8"/>
</dbReference>
<sequence>MYLTDPIADMLTRVRNANAVMHEKVDIPHSKMKERIAEILKEQGYISNFKIVTDEENKKSIRVYLKYAGKERVIKGLKRISKPGRRVYSSVEDMPRVLSGLGIAIVSTSKGVITDKVARAEKVGGEVLAFVW</sequence>
<accession>A0A2D3PRM1</accession>
<evidence type="ECO:0000313" key="11">
    <source>
        <dbReference type="Proteomes" id="UP000228552"/>
    </source>
</evidence>
<evidence type="ECO:0000313" key="9">
    <source>
        <dbReference type="EMBL" id="ATV60874.1"/>
    </source>
</evidence>
<evidence type="ECO:0000256" key="6">
    <source>
        <dbReference type="ARBA" id="ARBA00035258"/>
    </source>
</evidence>
<dbReference type="AlphaFoldDB" id="A0A2D3PRM1"/>
<comment type="function">
    <text evidence="7">One of the primary rRNA binding proteins, it binds directly to 16S rRNA central domain where it helps coordinate assembly of the platform of the 30S subunit.</text>
</comment>
<dbReference type="Gene3D" id="3.30.1370.30">
    <property type="match status" value="1"/>
</dbReference>
<dbReference type="FunFam" id="3.30.1490.10:FF:000001">
    <property type="entry name" value="30S ribosomal protein S8"/>
    <property type="match status" value="1"/>
</dbReference>
<dbReference type="InterPro" id="IPR047863">
    <property type="entry name" value="Ribosomal_uS8_CS"/>
</dbReference>
<dbReference type="GO" id="GO:0003735">
    <property type="term" value="F:structural constituent of ribosome"/>
    <property type="evidence" value="ECO:0007669"/>
    <property type="project" value="InterPro"/>
</dbReference>
<dbReference type="RefSeq" id="WP_005965695.1">
    <property type="nucleotide sequence ID" value="NZ_CAUSAS010000004.1"/>
</dbReference>
<dbReference type="Gene3D" id="3.30.1490.10">
    <property type="match status" value="1"/>
</dbReference>